<dbReference type="InterPro" id="IPR007587">
    <property type="entry name" value="SAPS"/>
</dbReference>
<reference evidence="9 10" key="1">
    <citation type="journal article" date="2012" name="PLoS Pathog.">
        <title>Comparative pathogenomics reveals horizontally acquired novel virulence genes in fungi infecting cereal hosts.</title>
        <authorList>
            <person name="Gardiner D.M."/>
            <person name="McDonald M.C."/>
            <person name="Covarelli L."/>
            <person name="Solomon P.S."/>
            <person name="Rusu A.G."/>
            <person name="Marshall M."/>
            <person name="Kazan K."/>
            <person name="Chakraborty S."/>
            <person name="McDonald B.A."/>
            <person name="Manners J.M."/>
        </authorList>
    </citation>
    <scope>NUCLEOTIDE SEQUENCE [LARGE SCALE GENOMIC DNA]</scope>
    <source>
        <strain evidence="9 10">CS3096</strain>
    </source>
</reference>
<dbReference type="Pfam" id="PF04499">
    <property type="entry name" value="SAPS"/>
    <property type="match status" value="1"/>
</dbReference>
<feature type="compositionally biased region" description="Low complexity" evidence="5">
    <location>
        <begin position="1038"/>
        <end position="1051"/>
    </location>
</feature>
<dbReference type="GeneID" id="20362029"/>
<evidence type="ECO:0000313" key="10">
    <source>
        <dbReference type="Proteomes" id="UP000007978"/>
    </source>
</evidence>
<feature type="compositionally biased region" description="Acidic residues" evidence="5">
    <location>
        <begin position="459"/>
        <end position="468"/>
    </location>
</feature>
<evidence type="ECO:0000256" key="2">
    <source>
        <dbReference type="ARBA" id="ARBA00022450"/>
    </source>
</evidence>
<dbReference type="RefSeq" id="XP_009254804.1">
    <property type="nucleotide sequence ID" value="XM_009256529.1"/>
</dbReference>
<evidence type="ECO:0000259" key="7">
    <source>
        <dbReference type="Pfam" id="PF00550"/>
    </source>
</evidence>
<dbReference type="InterPro" id="IPR000873">
    <property type="entry name" value="AMP-dep_synth/lig_dom"/>
</dbReference>
<dbReference type="Pfam" id="PF00501">
    <property type="entry name" value="AMP-binding"/>
    <property type="match status" value="1"/>
</dbReference>
<keyword evidence="10" id="KW-1185">Reference proteome</keyword>
<dbReference type="Proteomes" id="UP000007978">
    <property type="component" value="Chromosome 1"/>
</dbReference>
<feature type="compositionally biased region" description="Basic and acidic residues" evidence="5">
    <location>
        <begin position="1104"/>
        <end position="1115"/>
    </location>
</feature>
<gene>
    <name evidence="9" type="primary">NPS3</name>
    <name evidence="9" type="ORF">FPSE_03410</name>
</gene>
<protein>
    <submittedName>
        <fullName evidence="9">NPS3</fullName>
    </submittedName>
</protein>
<dbReference type="InterPro" id="IPR036736">
    <property type="entry name" value="ACP-like_sf"/>
</dbReference>
<feature type="region of interest" description="Disordered" evidence="5">
    <location>
        <begin position="422"/>
        <end position="690"/>
    </location>
</feature>
<dbReference type="Gene3D" id="3.40.50.12780">
    <property type="entry name" value="N-terminal domain of ligase-like"/>
    <property type="match status" value="1"/>
</dbReference>
<comment type="caution">
    <text evidence="9">The sequence shown here is derived from an EMBL/GenBank/DDBJ whole genome shotgun (WGS) entry which is preliminary data.</text>
</comment>
<feature type="compositionally biased region" description="Acidic residues" evidence="5">
    <location>
        <begin position="1116"/>
        <end position="1141"/>
    </location>
</feature>
<evidence type="ECO:0000256" key="5">
    <source>
        <dbReference type="SAM" id="MobiDB-lite"/>
    </source>
</evidence>
<feature type="domain" description="Carrier" evidence="7">
    <location>
        <begin position="1313"/>
        <end position="1372"/>
    </location>
</feature>
<accession>K3UV33</accession>
<evidence type="ECO:0000256" key="3">
    <source>
        <dbReference type="ARBA" id="ARBA00022553"/>
    </source>
</evidence>
<dbReference type="Gene3D" id="3.30.559.30">
    <property type="entry name" value="Nonribosomal peptide synthetase, condensation domain"/>
    <property type="match status" value="3"/>
</dbReference>
<dbReference type="InterPro" id="IPR045851">
    <property type="entry name" value="AMP-bd_C_sf"/>
</dbReference>
<feature type="compositionally biased region" description="Basic and acidic residues" evidence="5">
    <location>
        <begin position="657"/>
        <end position="679"/>
    </location>
</feature>
<feature type="compositionally biased region" description="Basic and acidic residues" evidence="5">
    <location>
        <begin position="1173"/>
        <end position="1185"/>
    </location>
</feature>
<dbReference type="Pfam" id="PF00550">
    <property type="entry name" value="PP-binding"/>
    <property type="match status" value="1"/>
</dbReference>
<feature type="domain" description="Condensation" evidence="8">
    <location>
        <begin position="2164"/>
        <end position="2452"/>
    </location>
</feature>
<dbReference type="eggNOG" id="KOG1178">
    <property type="taxonomic scope" value="Eukaryota"/>
</dbReference>
<dbReference type="Gene3D" id="3.30.559.10">
    <property type="entry name" value="Chloramphenicol acetyltransferase-like domain"/>
    <property type="match status" value="3"/>
</dbReference>
<feature type="region of interest" description="Disordered" evidence="5">
    <location>
        <begin position="1380"/>
        <end position="1403"/>
    </location>
</feature>
<dbReference type="eggNOG" id="KOG2073">
    <property type="taxonomic scope" value="Eukaryota"/>
</dbReference>
<dbReference type="EMBL" id="AFNW01000073">
    <property type="protein sequence ID" value="EKJ76411.1"/>
    <property type="molecule type" value="Genomic_DNA"/>
</dbReference>
<feature type="compositionally biased region" description="Basic and acidic residues" evidence="5">
    <location>
        <begin position="469"/>
        <end position="487"/>
    </location>
</feature>
<comment type="similarity">
    <text evidence="4">Belongs to the NRP synthetase family.</text>
</comment>
<keyword evidence="3" id="KW-0597">Phosphoprotein</keyword>
<feature type="compositionally biased region" description="Acidic residues" evidence="5">
    <location>
        <begin position="1067"/>
        <end position="1094"/>
    </location>
</feature>
<dbReference type="GO" id="GO:0003824">
    <property type="term" value="F:catalytic activity"/>
    <property type="evidence" value="ECO:0007669"/>
    <property type="project" value="InterPro"/>
</dbReference>
<dbReference type="SUPFAM" id="SSF52777">
    <property type="entry name" value="CoA-dependent acyltransferases"/>
    <property type="match status" value="6"/>
</dbReference>
<feature type="compositionally biased region" description="Pro residues" evidence="5">
    <location>
        <begin position="1023"/>
        <end position="1037"/>
    </location>
</feature>
<dbReference type="HOGENOM" id="CLU_224333_0_0_1"/>
<feature type="compositionally biased region" description="Polar residues" evidence="5">
    <location>
        <begin position="3765"/>
        <end position="3775"/>
    </location>
</feature>
<dbReference type="InterPro" id="IPR001242">
    <property type="entry name" value="Condensation_dom"/>
</dbReference>
<dbReference type="InterPro" id="IPR023213">
    <property type="entry name" value="CAT-like_dom_sf"/>
</dbReference>
<dbReference type="SUPFAM" id="SSF56801">
    <property type="entry name" value="Acetyl-CoA synthetase-like"/>
    <property type="match status" value="1"/>
</dbReference>
<proteinExistence type="inferred from homology"/>
<feature type="region of interest" description="Disordered" evidence="5">
    <location>
        <begin position="3743"/>
        <end position="3791"/>
    </location>
</feature>
<name>K3UV33_FUSPC</name>
<feature type="domain" description="AMP-dependent synthetase/ligase" evidence="6">
    <location>
        <begin position="2480"/>
        <end position="2804"/>
    </location>
</feature>
<dbReference type="KEGG" id="fpu:FPSE_03410"/>
<dbReference type="InterPro" id="IPR042099">
    <property type="entry name" value="ANL_N_sf"/>
</dbReference>
<comment type="similarity">
    <text evidence="1">Belongs to the SAPS family.</text>
</comment>
<feature type="region of interest" description="Disordered" evidence="5">
    <location>
        <begin position="70"/>
        <end position="112"/>
    </location>
</feature>
<dbReference type="OrthoDB" id="416786at2759"/>
<feature type="compositionally biased region" description="Acidic residues" evidence="5">
    <location>
        <begin position="71"/>
        <end position="81"/>
    </location>
</feature>
<feature type="compositionally biased region" description="Low complexity" evidence="5">
    <location>
        <begin position="89"/>
        <end position="101"/>
    </location>
</feature>
<dbReference type="PANTHER" id="PTHR45398">
    <property type="match status" value="1"/>
</dbReference>
<dbReference type="SUPFAM" id="SSF47336">
    <property type="entry name" value="ACP-like"/>
    <property type="match status" value="2"/>
</dbReference>
<feature type="compositionally biased region" description="Basic and acidic residues" evidence="5">
    <location>
        <begin position="553"/>
        <end position="586"/>
    </location>
</feature>
<dbReference type="InterPro" id="IPR009081">
    <property type="entry name" value="PP-bd_ACP"/>
</dbReference>
<sequence length="3791" mass="417041">MFWRFGGYANISTIDTILDKPDFTLEELLDESDLIQELKQHNSKLIEYLRSDKVLDNLLDYVVAPKLETVESPDESATEQEQDPKAKNRFSFSRPRASSRATDPGNDEEEELEKKRNRYAFVACEILSSDTWSIYEGLADNRQLIRDFWKFLSRPAPLDPLQASYFTKVNESLFEKKTEEMMQLLVSLPDAVPNLLKHVECPMVMDLLLKIIALDRNDGGGGIVEWLYSKDIIPSLLSCLGPENNWVVQTAAGDFIKAIITISANASQNEQQCIGPNELTRQLVSKPCIEQLIGYMLGGGNPLTVGVGIIIEVIRKNNSDYDPDMGTESTAAPSSRDPIYLGTLLRLFAENVPKFMSLIMDVPSRKDKIDSTFGVKLEPLGFDRFKTCELMAELLHCSNMGLLNEPGSEQITAQRDIERQRLRKEGKLDPVKDEEDQSADDLTMRTPAPEEKRRLEVTNADDDGFEEVEPSKEMSEDTSHEFVKAEDDIPAVSTTSLSVKDEDDFVDEPLSPPQPLVKVEETQFEEPDLMVAPLSPTKVKATEPTSAEPAKAGSDEKTESKEASNEKAEEQKPIDSKQEDAPKEDTSDSSIVLTPAPSEPETKTQSSDASAKGDEQSRSFSPQPEDTPAPLFSAPPAPESGADRPPQTPEKPSADAPKTEEGSTSEAKEEDAKDSKPTEEQPAGQTEEPVVGDFLKHQFVEYRVVPTILNFFFGYPWNNFLHNVVYDIVQQVFNGPMDRSYNPTLAVSLFEAADVTSAIINGQKASDESQAKTKTRMGYMGHLTLIAEEVVKFTERHPPELLSETVLDRVMSQEWISYVEGSLAETRERDNAILGGVRPEVAMGNRAMGGGSGLGGVGLSGLTGGSGSSGSSALAEAGLNGGIELNQDSGNGIGPFTISAGTLMSGFGSSSDEEDEDGDGDEEDVNSEVSGASAEDGEDRGIPGYPGITETLEDVIMRSPEPYRADSPDFEDLQDVTRGSPMDLDGSGAPAQGSAQDEEQQHAEQFRAYTDPLNNSGGSMDPPSIPPPPPPPPPLNIPPSRARLQLAARLAMHQKNNQAQSSGNLSNDDDDDDNTADPFADTEEDFDDDDQPQDDDGRGAWWRDVVRDRGGKPDGNESDDERDDDDDDEFGDFAMPEDDATGDQSVLRPQPVNPAKEASTRGLSGLWPFGLSKAEKEKEGNKSAVEEEGTPAADDTKAVEVTEAKRRTSIEDPDDDEVEMHFVPDSLPKPNPFDLTLQVSTNKRMDTCSLVYLVNMNGRYLSHSHLGILWGTLYERLLLLVAGLLTIIDSVNSWILYPQNVPTSKPSQAPDHLIQAIASTLSIPLDDILLFDSFSELGGDQDSAQQVCLACRSKGLDVSGKDILDCPTLAELQTRITPRGLSLSSCSSSSNSDDSSGGTYYYSSDEQLSTQGERCSGRAAGDDGAVESNLSSLRLSFPTVSAESNKFTGLGLACCCMVVTPRAGPFDGQSVALIRIDSVSGFSPIITNNNNLSPAESHLAKSQISLLRMEHGPQIWIPIDQSPNDKRALQTWVQNMDSPTYKEVMKLQIPARRSRVVTRKRSTLSPIDINELEGFCLSPMQQLYFQGNNDSIEGTWTKSAILNVQGGAEPADVDAAIDAVVARHSMLRVRFRQTEGRWEQCIYPAAPSSYHLTHHVDIAEDEIRELVDDMQASINPTNGPAFAAMYVHNQERQMLYLSAHQLALDDASWKIVLSDLDELLQKGTLLSEGSASFKYWTKCQSRQMAQRLFKPTLPFEVYSANLEYWALTQESNTFGSSSRLSFNLSPEQAYSLEQSSAQVLRTDVSDIFLAALLLSFCQVFPERNLPTLWKREDGRDGAESEFNILETVGWFASLCPIGVSIDSETDLIQAIILLKDTRRAIPRFGVPFFTSEFATSQGAATNVPLEIVFKLNDTAKQLQRQNGLFEPVAAQNEIAGLKSTAGPNIGRIALFEISAALDTSGAQIDIVYNNTCRHQDKIQTWIRTFQHHVFDAITRLHTHEPQLTLSDIPLLQTSYQSLGRLCSDRRVNVKDIETIYPVTPAQQEILIAQAQNPGSYHCHAVYEMAALQLPFDVTRLCEAWEVIVSNTPALRSIFIDAVSREGLFDQAVLRKISPSILFIETTDPDDAVVTLPAMNTPFGEPRHRLTVCYNPMKMIMRLDASQAICDLPSLHLLIAELTRVFSSQNPQDNSSLHNTYLHHISTVDTAYSLEVWKTSLSNAKPCIFPSLSSAGNSTSHTCPFGFDISRTQIEFFCQQNNIAADAIFQLAWALVLRAFVGTQEVTFGYQFNARDEDLLCGITSLVGSFATLLPCVVDLSASQSLGECLVSISETFSNSQRHDNITLTEIQHALGLKEKTLFNTCLYFETPEELDTGDELTAVLVTSGRKTDCDVSLTLMFVDEYLRGDLTSPCLSASQVQSVMSSFHAALSHILESPDKAIVEADLLTDKDYASLVVQDWDFVQQSQKVSACLHDFILQHSLTRPNAPAVCSWDGDITYVQLATLVQRLKTYLVNLGVGPGTVVPVVLEKNHWAPVIILAVLQAGASFAPLDCQDPATAKSTIDYLNPHVVLATETAWKDLSTLAINLVIINDTFFAMLTPYVSAIGKDATPDHAACIFVTPKKSRSIFFTHASLLSTLIAQAQPFKLNSESRVLQLSAFNVDISLVEILGTLVHGGCVCVPHPHDRAHDVAGAMARMDVTWSYMTSLLARKINPDSVPSLRTLCFRTRRLDPDTYMPWLEDHDVLVAYGAPDICPLGISVTAVTKHSNLNVISPPVTGRFWVLNPDNPKKLMPVGAIGELAIDSPLATPHRFALDKPLQAPETYQSADEKPRARYLKTGHRVRYLDDGTVQFISSVRDEVKVGGSNVDVAQVEQIMRRCLGTGIDVVVDSITTRDSGPLLAAFLELGPHIFQPNETLRDLSPETREKTYIAKKMFETALESSAARDRLPRHCIPSVFIPVQSFPMSTSLKVNRRKLQRMVSDISTHDVLHMSRVPNPGEIQRIVISQKPLPITGPEEAMREHWASVIGVSVSAIKGSSSFSSVGGNKFLAAQLVVACRKAGLYVSLTDLLSEASLTEICRSSESSTRKQTKIKTLAAKKLDMKFVKDVIAPQLHCSSPDVLDFTEASAQQVQGLELGMFRTRADIICLALRFNGHVDPSRLETACRSLAKMHAVLNVAFVTHEHRMYQVHCASSTPPFMTISCPPAALDDATQNIVRENQNLSFDPAVPVTKFTFLNGDTQGSLIIRLSKTQIDDVAAHLLIHDLASLYDGDSTQDIPRSSYLDYTRASRVSYQQGLEYWNCQLDNAKMTKIIASTRPVPPASVSEIRTIKQTTSLGHLAPYGMTPDAALKAAWAIVLSTISSTHDVLFGEAIQSQSPSPDIIGPMSNILPVRVQFPPSHSTPLDLMNCIQLQRQSHARHEAFGIQELVSKCTPWRSCTRFSTIVQNYVPGLLDGSSTMNVHGATFTYRMIESWTKDFPDLFVRSTVEANDVVTLEIKYSEERLSHSFVQSCLSLLVAAWETLTHPDMIHQPMIHSSDEIARSERKIPFPARQSPPVESHIDSVQRKQLQESIVSVWTKVINPSPSIPKNKLPCTPFYSISQTILPAHTLASELNSTHSLSLTAEDILDHPSMNAQLDLIAGTLPPKHTSSILSTLKPKPAQDRSLRASLRSFKNRNSVLSLRTNWIKTKRAPSEISDETTAPATIMEEVPTIVIPEIGSSDTPVSISNHLVELDAGPVVNLLSPVQSDDRRSSGGSSRMIIDEVSYTPSPRMSTWGSRFELPRRGTSPMTRR</sequence>
<feature type="domain" description="Condensation" evidence="8">
    <location>
        <begin position="3146"/>
        <end position="3519"/>
    </location>
</feature>
<feature type="compositionally biased region" description="Acidic residues" evidence="5">
    <location>
        <begin position="911"/>
        <end position="926"/>
    </location>
</feature>
<feature type="compositionally biased region" description="Basic and acidic residues" evidence="5">
    <location>
        <begin position="422"/>
        <end position="431"/>
    </location>
</feature>
<evidence type="ECO:0000259" key="8">
    <source>
        <dbReference type="Pfam" id="PF00668"/>
    </source>
</evidence>
<feature type="compositionally biased region" description="Polar residues" evidence="5">
    <location>
        <begin position="1054"/>
        <end position="1066"/>
    </location>
</feature>
<evidence type="ECO:0000256" key="1">
    <source>
        <dbReference type="ARBA" id="ARBA00006180"/>
    </source>
</evidence>
<feature type="domain" description="Condensation" evidence="8">
    <location>
        <begin position="1576"/>
        <end position="2004"/>
    </location>
</feature>
<dbReference type="Pfam" id="PF00668">
    <property type="entry name" value="Condensation"/>
    <property type="match status" value="3"/>
</dbReference>
<feature type="region of interest" description="Disordered" evidence="5">
    <location>
        <begin position="903"/>
        <end position="1197"/>
    </location>
</feature>
<evidence type="ECO:0000313" key="9">
    <source>
        <dbReference type="EMBL" id="EKJ76411.1"/>
    </source>
</evidence>
<keyword evidence="2" id="KW-0596">Phosphopantetheine</keyword>
<dbReference type="PANTHER" id="PTHR45398:SF1">
    <property type="entry name" value="ENZYME, PUTATIVE (JCVI)-RELATED"/>
    <property type="match status" value="1"/>
</dbReference>
<dbReference type="Gene3D" id="3.30.300.30">
    <property type="match status" value="1"/>
</dbReference>
<dbReference type="Gene3D" id="1.10.1200.10">
    <property type="entry name" value="ACP-like"/>
    <property type="match status" value="1"/>
</dbReference>
<evidence type="ECO:0000259" key="6">
    <source>
        <dbReference type="Pfam" id="PF00501"/>
    </source>
</evidence>
<dbReference type="GO" id="GO:0019903">
    <property type="term" value="F:protein phosphatase binding"/>
    <property type="evidence" value="ECO:0007669"/>
    <property type="project" value="InterPro"/>
</dbReference>
<evidence type="ECO:0000256" key="4">
    <source>
        <dbReference type="ARBA" id="ARBA00029454"/>
    </source>
</evidence>
<organism evidence="9 10">
    <name type="scientific">Fusarium pseudograminearum (strain CS3096)</name>
    <name type="common">Wheat and barley crown-rot fungus</name>
    <dbReference type="NCBI Taxonomy" id="1028729"/>
    <lineage>
        <taxon>Eukaryota</taxon>
        <taxon>Fungi</taxon>
        <taxon>Dikarya</taxon>
        <taxon>Ascomycota</taxon>
        <taxon>Pezizomycotina</taxon>
        <taxon>Sordariomycetes</taxon>
        <taxon>Hypocreomycetidae</taxon>
        <taxon>Hypocreales</taxon>
        <taxon>Nectriaceae</taxon>
        <taxon>Fusarium</taxon>
    </lineage>
</organism>